<dbReference type="VEuPathDB" id="FungiDB:SCHCODRAFT_02490009"/>
<organism evidence="3">
    <name type="scientific">Schizophyllum commune (strain H4-8 / FGSC 9210)</name>
    <name type="common">Split gill fungus</name>
    <dbReference type="NCBI Taxonomy" id="578458"/>
    <lineage>
        <taxon>Eukaryota</taxon>
        <taxon>Fungi</taxon>
        <taxon>Dikarya</taxon>
        <taxon>Basidiomycota</taxon>
        <taxon>Agaricomycotina</taxon>
        <taxon>Agaricomycetes</taxon>
        <taxon>Agaricomycetidae</taxon>
        <taxon>Agaricales</taxon>
        <taxon>Schizophyllaceae</taxon>
        <taxon>Schizophyllum</taxon>
    </lineage>
</organism>
<dbReference type="EMBL" id="GL377302">
    <property type="protein sequence ID" value="EFJ02787.1"/>
    <property type="molecule type" value="Genomic_DNA"/>
</dbReference>
<feature type="non-terminal residue" evidence="2">
    <location>
        <position position="51"/>
    </location>
</feature>
<feature type="region of interest" description="Disordered" evidence="1">
    <location>
        <begin position="27"/>
        <end position="51"/>
    </location>
</feature>
<dbReference type="GeneID" id="9585548"/>
<sequence length="51" mass="5473">MDAFYTILSVLNLTGTSQEEDWDLEFPADYEGNSTTGNNGSSGTGMYCVVA</sequence>
<proteinExistence type="predicted"/>
<dbReference type="InParanoid" id="D8PLU7"/>
<dbReference type="KEGG" id="scm:SCHCO_02490009"/>
<feature type="compositionally biased region" description="Low complexity" evidence="1">
    <location>
        <begin position="32"/>
        <end position="45"/>
    </location>
</feature>
<dbReference type="HOGENOM" id="CLU_3107710_0_0_1"/>
<dbReference type="AlphaFoldDB" id="D8PLU7"/>
<dbReference type="RefSeq" id="XP_003037689.1">
    <property type="nucleotide sequence ID" value="XM_003037643.1"/>
</dbReference>
<accession>D8PLU7</accession>
<keyword evidence="3" id="KW-1185">Reference proteome</keyword>
<name>D8PLU7_SCHCM</name>
<evidence type="ECO:0000256" key="1">
    <source>
        <dbReference type="SAM" id="MobiDB-lite"/>
    </source>
</evidence>
<protein>
    <submittedName>
        <fullName evidence="2">Pheromone-like protein</fullName>
    </submittedName>
</protein>
<evidence type="ECO:0000313" key="2">
    <source>
        <dbReference type="EMBL" id="EFJ02787.1"/>
    </source>
</evidence>
<gene>
    <name evidence="2" type="ORF">SCHCODRAFT_269841</name>
</gene>
<dbReference type="OrthoDB" id="10346693at2759"/>
<dbReference type="Proteomes" id="UP000007431">
    <property type="component" value="Unassembled WGS sequence"/>
</dbReference>
<reference evidence="2 3" key="1">
    <citation type="journal article" date="2010" name="Nat. Biotechnol.">
        <title>Genome sequence of the model mushroom Schizophyllum commune.</title>
        <authorList>
            <person name="Ohm R.A."/>
            <person name="de Jong J.F."/>
            <person name="Lugones L.G."/>
            <person name="Aerts A."/>
            <person name="Kothe E."/>
            <person name="Stajich J.E."/>
            <person name="de Vries R.P."/>
            <person name="Record E."/>
            <person name="Levasseur A."/>
            <person name="Baker S.E."/>
            <person name="Bartholomew K.A."/>
            <person name="Coutinho P.M."/>
            <person name="Erdmann S."/>
            <person name="Fowler T.J."/>
            <person name="Gathman A.C."/>
            <person name="Lombard V."/>
            <person name="Henrissat B."/>
            <person name="Knabe N."/>
            <person name="Kuees U."/>
            <person name="Lilly W.W."/>
            <person name="Lindquist E."/>
            <person name="Lucas S."/>
            <person name="Magnuson J.K."/>
            <person name="Piumi F."/>
            <person name="Raudaskoski M."/>
            <person name="Salamov A."/>
            <person name="Schmutz J."/>
            <person name="Schwarze F.W.M.R."/>
            <person name="vanKuyk P.A."/>
            <person name="Horton J.S."/>
            <person name="Grigoriev I.V."/>
            <person name="Woesten H.A.B."/>
        </authorList>
    </citation>
    <scope>NUCLEOTIDE SEQUENCE [LARGE SCALE GENOMIC DNA]</scope>
    <source>
        <strain evidence="3">H4-8 / FGSC 9210</strain>
    </source>
</reference>
<evidence type="ECO:0000313" key="3">
    <source>
        <dbReference type="Proteomes" id="UP000007431"/>
    </source>
</evidence>